<accession>A0ABU7W6B8</accession>
<dbReference type="EMBL" id="JAZHOU010000002">
    <property type="protein sequence ID" value="MEF3078711.1"/>
    <property type="molecule type" value="Genomic_DNA"/>
</dbReference>
<reference evidence="2 3" key="1">
    <citation type="submission" date="2024-02" db="EMBL/GenBank/DDBJ databases">
        <title>Winogradskyella poriferorum JCM 12885.</title>
        <authorList>
            <person name="Zhang D.-F."/>
            <person name="Fu Z.-Y."/>
        </authorList>
    </citation>
    <scope>NUCLEOTIDE SEQUENCE [LARGE SCALE GENOMIC DNA]</scope>
    <source>
        <strain evidence="2 3">JCM 12885</strain>
    </source>
</reference>
<protein>
    <recommendedName>
        <fullName evidence="1">DUF6896 domain-containing protein</fullName>
    </recommendedName>
</protein>
<dbReference type="Proteomes" id="UP001356704">
    <property type="component" value="Unassembled WGS sequence"/>
</dbReference>
<keyword evidence="3" id="KW-1185">Reference proteome</keyword>
<dbReference type="InterPro" id="IPR054191">
    <property type="entry name" value="DUF6896"/>
</dbReference>
<comment type="caution">
    <text evidence="2">The sequence shown here is derived from an EMBL/GenBank/DDBJ whole genome shotgun (WGS) entry which is preliminary data.</text>
</comment>
<sequence length="168" mass="19917">MNKELTIYKLIADFQNSAKEVVEIFKRAYNVDNILEGWHTGKYEQTGKIHDEGLKFYACHGIGIAAHFSDKIIDFDFAYLPELRYDGFDLLRLTAFAKSQPEKYAKFLNEKQIEAEFEQLKKENLIYNPLTVGLTHNYFWIKDLDEDLIIKDQIANINLKKLRWKFWK</sequence>
<feature type="domain" description="DUF6896" evidence="1">
    <location>
        <begin position="8"/>
        <end position="129"/>
    </location>
</feature>
<organism evidence="2 3">
    <name type="scientific">Winogradskyella poriferorum</name>
    <dbReference type="NCBI Taxonomy" id="307627"/>
    <lineage>
        <taxon>Bacteria</taxon>
        <taxon>Pseudomonadati</taxon>
        <taxon>Bacteroidota</taxon>
        <taxon>Flavobacteriia</taxon>
        <taxon>Flavobacteriales</taxon>
        <taxon>Flavobacteriaceae</taxon>
        <taxon>Winogradskyella</taxon>
    </lineage>
</organism>
<gene>
    <name evidence="2" type="ORF">V1468_06840</name>
</gene>
<evidence type="ECO:0000313" key="2">
    <source>
        <dbReference type="EMBL" id="MEF3078711.1"/>
    </source>
</evidence>
<dbReference type="RefSeq" id="WP_331809489.1">
    <property type="nucleotide sequence ID" value="NZ_JAZHOU010000002.1"/>
</dbReference>
<proteinExistence type="predicted"/>
<name>A0ABU7W6B8_9FLAO</name>
<evidence type="ECO:0000259" key="1">
    <source>
        <dbReference type="Pfam" id="PF21837"/>
    </source>
</evidence>
<dbReference type="Pfam" id="PF21837">
    <property type="entry name" value="DUF6896"/>
    <property type="match status" value="1"/>
</dbReference>
<evidence type="ECO:0000313" key="3">
    <source>
        <dbReference type="Proteomes" id="UP001356704"/>
    </source>
</evidence>